<accession>A0A840XKB0</accession>
<evidence type="ECO:0000313" key="3">
    <source>
        <dbReference type="EMBL" id="MBB5617098.1"/>
    </source>
</evidence>
<organism evidence="3 4">
    <name type="scientific">Microcella frigidaquae</name>
    <dbReference type="NCBI Taxonomy" id="424758"/>
    <lineage>
        <taxon>Bacteria</taxon>
        <taxon>Bacillati</taxon>
        <taxon>Actinomycetota</taxon>
        <taxon>Actinomycetes</taxon>
        <taxon>Micrococcales</taxon>
        <taxon>Microbacteriaceae</taxon>
        <taxon>Microcella</taxon>
    </lineage>
</organism>
<keyword evidence="2" id="KW-0812">Transmembrane</keyword>
<dbReference type="Proteomes" id="UP000552883">
    <property type="component" value="Unassembled WGS sequence"/>
</dbReference>
<keyword evidence="2" id="KW-0472">Membrane</keyword>
<dbReference type="RefSeq" id="WP_153981700.1">
    <property type="nucleotide sequence ID" value="NZ_BAAANZ010000011.1"/>
</dbReference>
<feature type="region of interest" description="Disordered" evidence="1">
    <location>
        <begin position="1"/>
        <end position="28"/>
    </location>
</feature>
<evidence type="ECO:0000256" key="2">
    <source>
        <dbReference type="SAM" id="Phobius"/>
    </source>
</evidence>
<gene>
    <name evidence="3" type="ORF">BJ959_000594</name>
</gene>
<reference evidence="3 4" key="1">
    <citation type="submission" date="2020-08" db="EMBL/GenBank/DDBJ databases">
        <title>Sequencing the genomes of 1000 actinobacteria strains.</title>
        <authorList>
            <person name="Klenk H.-P."/>
        </authorList>
    </citation>
    <scope>NUCLEOTIDE SEQUENCE [LARGE SCALE GENOMIC DNA]</scope>
    <source>
        <strain evidence="3 4">DSM 23889</strain>
    </source>
</reference>
<evidence type="ECO:0008006" key="5">
    <source>
        <dbReference type="Google" id="ProtNLM"/>
    </source>
</evidence>
<evidence type="ECO:0000256" key="1">
    <source>
        <dbReference type="SAM" id="MobiDB-lite"/>
    </source>
</evidence>
<dbReference type="InterPro" id="IPR025327">
    <property type="entry name" value="DUF4233"/>
</dbReference>
<feature type="transmembrane region" description="Helical" evidence="2">
    <location>
        <begin position="32"/>
        <end position="52"/>
    </location>
</feature>
<sequence>MTDTTAPEPGPSGDESPASARRPRREKGARESLLQVTIVMEVLAVIFGALAINGLEVLPSAAVFGGAAAFIVLLIIAARVARYTWGVWFGSVLQLALLATGFIEVLAAVTAAVFVGFWIYGVVKGGQLDAAKRAATEGAS</sequence>
<protein>
    <recommendedName>
        <fullName evidence="5">DUF4233 domain-containing protein</fullName>
    </recommendedName>
</protein>
<proteinExistence type="predicted"/>
<comment type="caution">
    <text evidence="3">The sequence shown here is derived from an EMBL/GenBank/DDBJ whole genome shotgun (WGS) entry which is preliminary data.</text>
</comment>
<keyword evidence="2" id="KW-1133">Transmembrane helix</keyword>
<feature type="transmembrane region" description="Helical" evidence="2">
    <location>
        <begin position="92"/>
        <end position="120"/>
    </location>
</feature>
<name>A0A840XKB0_9MICO</name>
<evidence type="ECO:0000313" key="4">
    <source>
        <dbReference type="Proteomes" id="UP000552883"/>
    </source>
</evidence>
<dbReference type="Pfam" id="PF14017">
    <property type="entry name" value="DUF4233"/>
    <property type="match status" value="1"/>
</dbReference>
<dbReference type="OrthoDB" id="3267755at2"/>
<dbReference type="EMBL" id="JACHBS010000001">
    <property type="protein sequence ID" value="MBB5617098.1"/>
    <property type="molecule type" value="Genomic_DNA"/>
</dbReference>
<dbReference type="AlphaFoldDB" id="A0A840XKB0"/>
<feature type="transmembrane region" description="Helical" evidence="2">
    <location>
        <begin position="58"/>
        <end position="80"/>
    </location>
</feature>
<keyword evidence="4" id="KW-1185">Reference proteome</keyword>